<reference evidence="8 9" key="1">
    <citation type="journal article" date="2016" name="Front. Microbiol.">
        <title>Fuerstia marisgermanicae gen. nov., sp. nov., an Unusual Member of the Phylum Planctomycetes from the German Wadden Sea.</title>
        <authorList>
            <person name="Kohn T."/>
            <person name="Heuer A."/>
            <person name="Jogler M."/>
            <person name="Vollmers J."/>
            <person name="Boedeker C."/>
            <person name="Bunk B."/>
            <person name="Rast P."/>
            <person name="Borchert D."/>
            <person name="Glockner I."/>
            <person name="Freese H.M."/>
            <person name="Klenk H.P."/>
            <person name="Overmann J."/>
            <person name="Kaster A.K."/>
            <person name="Rohde M."/>
            <person name="Wiegand S."/>
            <person name="Jogler C."/>
        </authorList>
    </citation>
    <scope>NUCLEOTIDE SEQUENCE [LARGE SCALE GENOMIC DNA]</scope>
    <source>
        <strain evidence="8 9">NH11</strain>
    </source>
</reference>
<dbReference type="InterPro" id="IPR004107">
    <property type="entry name" value="Integrase_SAM-like_N"/>
</dbReference>
<dbReference type="EMBL" id="CP017641">
    <property type="protein sequence ID" value="APZ96422.1"/>
    <property type="molecule type" value="Genomic_DNA"/>
</dbReference>
<protein>
    <submittedName>
        <fullName evidence="8">Tyrosine recombinase XerC</fullName>
    </submittedName>
</protein>
<evidence type="ECO:0000256" key="4">
    <source>
        <dbReference type="ARBA" id="ARBA00023172"/>
    </source>
</evidence>
<dbReference type="PANTHER" id="PTHR30349:SF64">
    <property type="entry name" value="PROPHAGE INTEGRASE INTD-RELATED"/>
    <property type="match status" value="1"/>
</dbReference>
<dbReference type="GO" id="GO:0003677">
    <property type="term" value="F:DNA binding"/>
    <property type="evidence" value="ECO:0007669"/>
    <property type="project" value="UniProtKB-UniRule"/>
</dbReference>
<evidence type="ECO:0000313" key="9">
    <source>
        <dbReference type="Proteomes" id="UP000187735"/>
    </source>
</evidence>
<accession>A0A1P8WQU3</accession>
<dbReference type="Gene3D" id="1.10.150.130">
    <property type="match status" value="1"/>
</dbReference>
<evidence type="ECO:0000256" key="3">
    <source>
        <dbReference type="ARBA" id="ARBA00023125"/>
    </source>
</evidence>
<dbReference type="GO" id="GO:0006310">
    <property type="term" value="P:DNA recombination"/>
    <property type="evidence" value="ECO:0007669"/>
    <property type="project" value="UniProtKB-KW"/>
</dbReference>
<dbReference type="PROSITE" id="PS51900">
    <property type="entry name" value="CB"/>
    <property type="match status" value="1"/>
</dbReference>
<dbReference type="InterPro" id="IPR044068">
    <property type="entry name" value="CB"/>
</dbReference>
<gene>
    <name evidence="8" type="primary">xerC_8</name>
    <name evidence="8" type="ORF">Fuma_06091</name>
</gene>
<dbReference type="InterPro" id="IPR013762">
    <property type="entry name" value="Integrase-like_cat_sf"/>
</dbReference>
<proteinExistence type="inferred from homology"/>
<dbReference type="PANTHER" id="PTHR30349">
    <property type="entry name" value="PHAGE INTEGRASE-RELATED"/>
    <property type="match status" value="1"/>
</dbReference>
<dbReference type="SUPFAM" id="SSF56349">
    <property type="entry name" value="DNA breaking-rejoining enzymes"/>
    <property type="match status" value="1"/>
</dbReference>
<evidence type="ECO:0000256" key="5">
    <source>
        <dbReference type="PROSITE-ProRule" id="PRU01248"/>
    </source>
</evidence>
<name>A0A1P8WQU3_9PLAN</name>
<dbReference type="Pfam" id="PF02899">
    <property type="entry name" value="Phage_int_SAM_1"/>
    <property type="match status" value="1"/>
</dbReference>
<comment type="similarity">
    <text evidence="1">Belongs to the 'phage' integrase family.</text>
</comment>
<keyword evidence="3 5" id="KW-0238">DNA-binding</keyword>
<dbReference type="STRING" id="1891926.Fuma_06091"/>
<evidence type="ECO:0000259" key="7">
    <source>
        <dbReference type="PROSITE" id="PS51900"/>
    </source>
</evidence>
<keyword evidence="2" id="KW-0229">DNA integration</keyword>
<dbReference type="Gene3D" id="1.10.443.10">
    <property type="entry name" value="Intergrase catalytic core"/>
    <property type="match status" value="1"/>
</dbReference>
<evidence type="ECO:0000256" key="1">
    <source>
        <dbReference type="ARBA" id="ARBA00008857"/>
    </source>
</evidence>
<keyword evidence="9" id="KW-1185">Reference proteome</keyword>
<evidence type="ECO:0000256" key="2">
    <source>
        <dbReference type="ARBA" id="ARBA00022908"/>
    </source>
</evidence>
<dbReference type="InterPro" id="IPR010998">
    <property type="entry name" value="Integrase_recombinase_N"/>
</dbReference>
<dbReference type="PROSITE" id="PS51898">
    <property type="entry name" value="TYR_RECOMBINASE"/>
    <property type="match status" value="1"/>
</dbReference>
<dbReference type="KEGG" id="fmr:Fuma_06091"/>
<keyword evidence="4" id="KW-0233">DNA recombination</keyword>
<feature type="domain" description="Tyr recombinase" evidence="6">
    <location>
        <begin position="143"/>
        <end position="331"/>
    </location>
</feature>
<feature type="domain" description="Core-binding (CB)" evidence="7">
    <location>
        <begin position="42"/>
        <end position="120"/>
    </location>
</feature>
<dbReference type="InterPro" id="IPR050090">
    <property type="entry name" value="Tyrosine_recombinase_XerCD"/>
</dbReference>
<dbReference type="Proteomes" id="UP000187735">
    <property type="component" value="Chromosome"/>
</dbReference>
<dbReference type="InterPro" id="IPR011010">
    <property type="entry name" value="DNA_brk_join_enz"/>
</dbReference>
<sequence>MRGPGSRLPGAADVWRGGSLLPIPSDTQRELACSQLIQNSGQAAGFAADEFFHADVRNAHTRRAYRQAVTRFLSFVQPDVQSLAMITPAHVGRYFDQLAVSATTKKLHLSALRHFFDRMVNRHVMVLNPALSVRGERTSTTEGKTSEIPPIEVRQLLNSIDTSHIVGLRDRLAIALLAFTAARVGAIVKLQIVDVKISVSSPLLQLHEKRGKFRSIPIRHELVEFINAYLITLQYRDPSQSLLRSAIGRTKQLTSSPMTAADVRCMLKRRLKDAGLPTHYSPHSLRVMAVTDLLNQGVSLESVQFLAGHSDPRTTRLYDRRQQKVTRNLVERISV</sequence>
<evidence type="ECO:0000313" key="8">
    <source>
        <dbReference type="EMBL" id="APZ96422.1"/>
    </source>
</evidence>
<dbReference type="Pfam" id="PF00589">
    <property type="entry name" value="Phage_integrase"/>
    <property type="match status" value="1"/>
</dbReference>
<dbReference type="InterPro" id="IPR002104">
    <property type="entry name" value="Integrase_catalytic"/>
</dbReference>
<evidence type="ECO:0000259" key="6">
    <source>
        <dbReference type="PROSITE" id="PS51898"/>
    </source>
</evidence>
<dbReference type="GO" id="GO:0015074">
    <property type="term" value="P:DNA integration"/>
    <property type="evidence" value="ECO:0007669"/>
    <property type="project" value="UniProtKB-KW"/>
</dbReference>
<organism evidence="8 9">
    <name type="scientific">Fuerstiella marisgermanici</name>
    <dbReference type="NCBI Taxonomy" id="1891926"/>
    <lineage>
        <taxon>Bacteria</taxon>
        <taxon>Pseudomonadati</taxon>
        <taxon>Planctomycetota</taxon>
        <taxon>Planctomycetia</taxon>
        <taxon>Planctomycetales</taxon>
        <taxon>Planctomycetaceae</taxon>
        <taxon>Fuerstiella</taxon>
    </lineage>
</organism>
<dbReference type="AlphaFoldDB" id="A0A1P8WQU3"/>